<dbReference type="RefSeq" id="WP_220197827.1">
    <property type="nucleotide sequence ID" value="NZ_BNJF01000004.1"/>
</dbReference>
<name>A0A8J3I3I6_9CHLR</name>
<evidence type="ECO:0000256" key="3">
    <source>
        <dbReference type="ARBA" id="ARBA00022827"/>
    </source>
</evidence>
<evidence type="ECO:0000259" key="4">
    <source>
        <dbReference type="Pfam" id="PF01494"/>
    </source>
</evidence>
<dbReference type="InterPro" id="IPR036188">
    <property type="entry name" value="FAD/NAD-bd_sf"/>
</dbReference>
<evidence type="ECO:0000256" key="1">
    <source>
        <dbReference type="ARBA" id="ARBA00001974"/>
    </source>
</evidence>
<dbReference type="GO" id="GO:0071949">
    <property type="term" value="F:FAD binding"/>
    <property type="evidence" value="ECO:0007669"/>
    <property type="project" value="InterPro"/>
</dbReference>
<comment type="caution">
    <text evidence="5">The sequence shown here is derived from an EMBL/GenBank/DDBJ whole genome shotgun (WGS) entry which is preliminary data.</text>
</comment>
<evidence type="ECO:0000313" key="6">
    <source>
        <dbReference type="Proteomes" id="UP000612362"/>
    </source>
</evidence>
<dbReference type="Proteomes" id="UP000612362">
    <property type="component" value="Unassembled WGS sequence"/>
</dbReference>
<dbReference type="Gene3D" id="3.50.50.60">
    <property type="entry name" value="FAD/NAD(P)-binding domain"/>
    <property type="match status" value="1"/>
</dbReference>
<protein>
    <recommendedName>
        <fullName evidence="4">FAD-binding domain-containing protein</fullName>
    </recommendedName>
</protein>
<dbReference type="PANTHER" id="PTHR43004">
    <property type="entry name" value="TRK SYSTEM POTASSIUM UPTAKE PROTEIN"/>
    <property type="match status" value="1"/>
</dbReference>
<dbReference type="AlphaFoldDB" id="A0A8J3I3I6"/>
<dbReference type="PRINTS" id="PR00420">
    <property type="entry name" value="RNGMNOXGNASE"/>
</dbReference>
<proteinExistence type="predicted"/>
<gene>
    <name evidence="5" type="ORF">KSX_68070</name>
</gene>
<dbReference type="Pfam" id="PF01494">
    <property type="entry name" value="FAD_binding_3"/>
    <property type="match status" value="1"/>
</dbReference>
<sequence>MTQIPIIDVLVVRAGPTGLTLACDLARRDVSCRIIDQEATHHIGTRARALSPRSQEILDDLDMLEQFFAHAEPHLPMRFYNRENQLIREVDSASHAVASSTPDAPYRGNLIISQQRTETLLREHLATSGLFVELSSRLVGYTQHREYVVARIARAGMIEDIQARYLVGCDGGASTVRKCAGISFLGETRENEHLFLGSVNVSGLDPTARYL</sequence>
<dbReference type="InterPro" id="IPR002938">
    <property type="entry name" value="FAD-bd"/>
</dbReference>
<dbReference type="InterPro" id="IPR050641">
    <property type="entry name" value="RIFMO-like"/>
</dbReference>
<dbReference type="SUPFAM" id="SSF51905">
    <property type="entry name" value="FAD/NAD(P)-binding domain"/>
    <property type="match status" value="1"/>
</dbReference>
<dbReference type="PANTHER" id="PTHR43004:SF19">
    <property type="entry name" value="BINDING MONOOXYGENASE, PUTATIVE (JCVI)-RELATED"/>
    <property type="match status" value="1"/>
</dbReference>
<organism evidence="5 6">
    <name type="scientific">Ktedonospora formicarum</name>
    <dbReference type="NCBI Taxonomy" id="2778364"/>
    <lineage>
        <taxon>Bacteria</taxon>
        <taxon>Bacillati</taxon>
        <taxon>Chloroflexota</taxon>
        <taxon>Ktedonobacteria</taxon>
        <taxon>Ktedonobacterales</taxon>
        <taxon>Ktedonobacteraceae</taxon>
        <taxon>Ktedonospora</taxon>
    </lineage>
</organism>
<reference evidence="5" key="1">
    <citation type="submission" date="2020-10" db="EMBL/GenBank/DDBJ databases">
        <title>Taxonomic study of unclassified bacteria belonging to the class Ktedonobacteria.</title>
        <authorList>
            <person name="Yabe S."/>
            <person name="Wang C.M."/>
            <person name="Zheng Y."/>
            <person name="Sakai Y."/>
            <person name="Cavaletti L."/>
            <person name="Monciardini P."/>
            <person name="Donadio S."/>
        </authorList>
    </citation>
    <scope>NUCLEOTIDE SEQUENCE</scope>
    <source>
        <strain evidence="5">SOSP1-1</strain>
    </source>
</reference>
<feature type="domain" description="FAD-binding" evidence="4">
    <location>
        <begin position="8"/>
        <end position="195"/>
    </location>
</feature>
<keyword evidence="3" id="KW-0274">FAD</keyword>
<evidence type="ECO:0000313" key="5">
    <source>
        <dbReference type="EMBL" id="GHO48644.1"/>
    </source>
</evidence>
<comment type="cofactor">
    <cofactor evidence="1">
        <name>FAD</name>
        <dbReference type="ChEBI" id="CHEBI:57692"/>
    </cofactor>
</comment>
<accession>A0A8J3I3I6</accession>
<evidence type="ECO:0000256" key="2">
    <source>
        <dbReference type="ARBA" id="ARBA00022630"/>
    </source>
</evidence>
<keyword evidence="2" id="KW-0285">Flavoprotein</keyword>
<dbReference type="GO" id="GO:0016709">
    <property type="term" value="F:oxidoreductase activity, acting on paired donors, with incorporation or reduction of molecular oxygen, NAD(P)H as one donor, and incorporation of one atom of oxygen"/>
    <property type="evidence" value="ECO:0007669"/>
    <property type="project" value="UniProtKB-ARBA"/>
</dbReference>
<dbReference type="EMBL" id="BNJF01000004">
    <property type="protein sequence ID" value="GHO48644.1"/>
    <property type="molecule type" value="Genomic_DNA"/>
</dbReference>
<keyword evidence="6" id="KW-1185">Reference proteome</keyword>